<comment type="caution">
    <text evidence="1">The sequence shown here is derived from an EMBL/GenBank/DDBJ whole genome shotgun (WGS) entry which is preliminary data.</text>
</comment>
<evidence type="ECO:0000313" key="1">
    <source>
        <dbReference type="EMBL" id="KKM98512.1"/>
    </source>
</evidence>
<gene>
    <name evidence="1" type="ORF">LCGC14_1157020</name>
</gene>
<reference evidence="1" key="1">
    <citation type="journal article" date="2015" name="Nature">
        <title>Complex archaea that bridge the gap between prokaryotes and eukaryotes.</title>
        <authorList>
            <person name="Spang A."/>
            <person name="Saw J.H."/>
            <person name="Jorgensen S.L."/>
            <person name="Zaremba-Niedzwiedzka K."/>
            <person name="Martijn J."/>
            <person name="Lind A.E."/>
            <person name="van Eijk R."/>
            <person name="Schleper C."/>
            <person name="Guy L."/>
            <person name="Ettema T.J."/>
        </authorList>
    </citation>
    <scope>NUCLEOTIDE SEQUENCE</scope>
</reference>
<proteinExistence type="predicted"/>
<dbReference type="EMBL" id="LAZR01005610">
    <property type="protein sequence ID" value="KKM98512.1"/>
    <property type="molecule type" value="Genomic_DNA"/>
</dbReference>
<protein>
    <submittedName>
        <fullName evidence="1">Uncharacterized protein</fullName>
    </submittedName>
</protein>
<feature type="non-terminal residue" evidence="1">
    <location>
        <position position="25"/>
    </location>
</feature>
<name>A0A0F9PZ87_9ZZZZ</name>
<sequence>MNPDRILTRLKLYREKAIDKEALEF</sequence>
<organism evidence="1">
    <name type="scientific">marine sediment metagenome</name>
    <dbReference type="NCBI Taxonomy" id="412755"/>
    <lineage>
        <taxon>unclassified sequences</taxon>
        <taxon>metagenomes</taxon>
        <taxon>ecological metagenomes</taxon>
    </lineage>
</organism>
<accession>A0A0F9PZ87</accession>
<dbReference type="AlphaFoldDB" id="A0A0F9PZ87"/>